<evidence type="ECO:0000256" key="1">
    <source>
        <dbReference type="ARBA" id="ARBA00005968"/>
    </source>
</evidence>
<evidence type="ECO:0000256" key="2">
    <source>
        <dbReference type="SAM" id="MobiDB-lite"/>
    </source>
</evidence>
<dbReference type="EMBL" id="JAACNH010000005">
    <property type="protein sequence ID" value="KAG8442426.1"/>
    <property type="molecule type" value="Genomic_DNA"/>
</dbReference>
<gene>
    <name evidence="4" type="ORF">GDO86_011274</name>
</gene>
<dbReference type="InterPro" id="IPR050779">
    <property type="entry name" value="Transglutaminase"/>
</dbReference>
<dbReference type="InterPro" id="IPR014756">
    <property type="entry name" value="Ig_E-set"/>
</dbReference>
<feature type="non-terminal residue" evidence="4">
    <location>
        <position position="1"/>
    </location>
</feature>
<proteinExistence type="inferred from homology"/>
<dbReference type="Gene3D" id="2.60.40.10">
    <property type="entry name" value="Immunoglobulins"/>
    <property type="match status" value="1"/>
</dbReference>
<reference evidence="4" key="1">
    <citation type="thesis" date="2020" institute="ProQuest LLC" country="789 East Eisenhower Parkway, Ann Arbor, MI, USA">
        <title>Comparative Genomics and Chromosome Evolution.</title>
        <authorList>
            <person name="Mudd A.B."/>
        </authorList>
    </citation>
    <scope>NUCLEOTIDE SEQUENCE</scope>
    <source>
        <strain evidence="4">Female2</strain>
        <tissue evidence="4">Blood</tissue>
    </source>
</reference>
<evidence type="ECO:0000259" key="3">
    <source>
        <dbReference type="Pfam" id="PF00868"/>
    </source>
</evidence>
<dbReference type="PANTHER" id="PTHR11590:SF42">
    <property type="entry name" value="COAGULATION FACTOR XIII A CHAIN"/>
    <property type="match status" value="1"/>
</dbReference>
<sequence>MSAEKEKNKEKKRSTVPDHTGRSSLPPNISNADEDEVPSLELFGIVPRGVNMKDYLEVQNVHLFKKVNEINKREHHTNRYYNNNLIIRRGQTFNIQIDFNRPYNPEKDRFWVEYVI</sequence>
<dbReference type="PANTHER" id="PTHR11590">
    <property type="entry name" value="PROTEIN-GLUTAMINE GAMMA-GLUTAMYLTRANSFERASE"/>
    <property type="match status" value="1"/>
</dbReference>
<dbReference type="InterPro" id="IPR001102">
    <property type="entry name" value="Transglutaminase_N"/>
</dbReference>
<accession>A0A8T2JIX4</accession>
<feature type="compositionally biased region" description="Basic and acidic residues" evidence="2">
    <location>
        <begin position="1"/>
        <end position="21"/>
    </location>
</feature>
<feature type="region of interest" description="Disordered" evidence="2">
    <location>
        <begin position="1"/>
        <end position="34"/>
    </location>
</feature>
<dbReference type="GO" id="GO:0072378">
    <property type="term" value="P:blood coagulation, fibrin clot formation"/>
    <property type="evidence" value="ECO:0007669"/>
    <property type="project" value="TreeGrafter"/>
</dbReference>
<dbReference type="Proteomes" id="UP000812440">
    <property type="component" value="Chromosome 6"/>
</dbReference>
<dbReference type="InterPro" id="IPR013783">
    <property type="entry name" value="Ig-like_fold"/>
</dbReference>
<feature type="compositionally biased region" description="Polar residues" evidence="2">
    <location>
        <begin position="22"/>
        <end position="31"/>
    </location>
</feature>
<evidence type="ECO:0000313" key="5">
    <source>
        <dbReference type="Proteomes" id="UP000812440"/>
    </source>
</evidence>
<dbReference type="Pfam" id="PF00868">
    <property type="entry name" value="Transglut_N"/>
    <property type="match status" value="1"/>
</dbReference>
<protein>
    <recommendedName>
        <fullName evidence="3">Transglutaminase N-terminal domain-containing protein</fullName>
    </recommendedName>
</protein>
<comment type="caution">
    <text evidence="4">The sequence shown here is derived from an EMBL/GenBank/DDBJ whole genome shotgun (WGS) entry which is preliminary data.</text>
</comment>
<evidence type="ECO:0000313" key="4">
    <source>
        <dbReference type="EMBL" id="KAG8442426.1"/>
    </source>
</evidence>
<keyword evidence="5" id="KW-1185">Reference proteome</keyword>
<dbReference type="SUPFAM" id="SSF81296">
    <property type="entry name" value="E set domains"/>
    <property type="match status" value="1"/>
</dbReference>
<organism evidence="4 5">
    <name type="scientific">Hymenochirus boettgeri</name>
    <name type="common">Congo dwarf clawed frog</name>
    <dbReference type="NCBI Taxonomy" id="247094"/>
    <lineage>
        <taxon>Eukaryota</taxon>
        <taxon>Metazoa</taxon>
        <taxon>Chordata</taxon>
        <taxon>Craniata</taxon>
        <taxon>Vertebrata</taxon>
        <taxon>Euteleostomi</taxon>
        <taxon>Amphibia</taxon>
        <taxon>Batrachia</taxon>
        <taxon>Anura</taxon>
        <taxon>Pipoidea</taxon>
        <taxon>Pipidae</taxon>
        <taxon>Pipinae</taxon>
        <taxon>Hymenochirus</taxon>
    </lineage>
</organism>
<dbReference type="AlphaFoldDB" id="A0A8T2JIX4"/>
<dbReference type="GO" id="GO:0003810">
    <property type="term" value="F:protein-glutamine gamma-glutamyltransferase activity"/>
    <property type="evidence" value="ECO:0007669"/>
    <property type="project" value="TreeGrafter"/>
</dbReference>
<name>A0A8T2JIX4_9PIPI</name>
<comment type="similarity">
    <text evidence="1">Belongs to the transglutaminase superfamily. Transglutaminase family.</text>
</comment>
<feature type="domain" description="Transglutaminase N-terminal" evidence="3">
    <location>
        <begin position="69"/>
        <end position="114"/>
    </location>
</feature>
<dbReference type="OrthoDB" id="437511at2759"/>